<dbReference type="AlphaFoldDB" id="A0AAP9DTT8"/>
<dbReference type="GeneID" id="76996666"/>
<organism evidence="2 3">
    <name type="scientific">Paenibacillus thiaminolyticus</name>
    <name type="common">Bacillus thiaminolyticus</name>
    <dbReference type="NCBI Taxonomy" id="49283"/>
    <lineage>
        <taxon>Bacteria</taxon>
        <taxon>Bacillati</taxon>
        <taxon>Bacillota</taxon>
        <taxon>Bacilli</taxon>
        <taxon>Bacillales</taxon>
        <taxon>Paenibacillaceae</taxon>
        <taxon>Paenibacillus</taxon>
    </lineage>
</organism>
<sequence length="93" mass="10698">MDTRSRCQELLHRQKLSQENSLAHVMDLLEHEFGIQSQIFSHSLLAIQCRLQSNVSLNEMTEDETTGKSGFERLIEIRALSHRLFTVSVGRNT</sequence>
<dbReference type="EMBL" id="CP041405">
    <property type="protein sequence ID" value="QDM44110.1"/>
    <property type="molecule type" value="Genomic_DNA"/>
</dbReference>
<reference evidence="2 3" key="1">
    <citation type="submission" date="2019-07" db="EMBL/GenBank/DDBJ databases">
        <title>Paenibacillus thiaminolyticus NRRL B-4156.</title>
        <authorList>
            <person name="Hehnly C."/>
            <person name="Zhang L."/>
        </authorList>
    </citation>
    <scope>NUCLEOTIDE SEQUENCE [LARGE SCALE GENOMIC DNA]</scope>
    <source>
        <strain evidence="2 3">NRRL B-4156</strain>
    </source>
</reference>
<gene>
    <name evidence="2" type="ORF">FLT43_11880</name>
    <name evidence="1" type="ORF">M5W83_11285</name>
</gene>
<keyword evidence="4" id="KW-1185">Reference proteome</keyword>
<accession>A0AAP9DTT8</accession>
<dbReference type="Proteomes" id="UP001209276">
    <property type="component" value="Unassembled WGS sequence"/>
</dbReference>
<evidence type="ECO:0000313" key="1">
    <source>
        <dbReference type="EMBL" id="MCY9607728.1"/>
    </source>
</evidence>
<evidence type="ECO:0000313" key="4">
    <source>
        <dbReference type="Proteomes" id="UP001209276"/>
    </source>
</evidence>
<name>A0AAP9DTT8_PANTH</name>
<evidence type="ECO:0000313" key="3">
    <source>
        <dbReference type="Proteomes" id="UP000315377"/>
    </source>
</evidence>
<proteinExistence type="predicted"/>
<dbReference type="Proteomes" id="UP000315377">
    <property type="component" value="Chromosome"/>
</dbReference>
<evidence type="ECO:0000313" key="2">
    <source>
        <dbReference type="EMBL" id="QDM44110.1"/>
    </source>
</evidence>
<dbReference type="RefSeq" id="WP_087444714.1">
    <property type="nucleotide sequence ID" value="NZ_CABMNB010000047.1"/>
</dbReference>
<protein>
    <submittedName>
        <fullName evidence="2">Uncharacterized protein</fullName>
    </submittedName>
</protein>
<dbReference type="EMBL" id="JAMDMM010000021">
    <property type="protein sequence ID" value="MCY9607728.1"/>
    <property type="molecule type" value="Genomic_DNA"/>
</dbReference>
<reference evidence="1 4" key="2">
    <citation type="submission" date="2022-05" db="EMBL/GenBank/DDBJ databases">
        <title>Genome Sequencing of Bee-Associated Microbes.</title>
        <authorList>
            <person name="Dunlap C."/>
        </authorList>
    </citation>
    <scope>NUCLEOTIDE SEQUENCE [LARGE SCALE GENOMIC DNA]</scope>
    <source>
        <strain evidence="1 4">NRRL B-14613</strain>
    </source>
</reference>